<reference evidence="1 2" key="1">
    <citation type="journal article" date="2015" name="Genome Announc.">
        <title>Complete Genome Sequence and Annotation of Corynebacterium singulare DSM 44357, Isolated from a Human Semen Specimen.</title>
        <authorList>
            <person name="Merten M."/>
            <person name="Brinkrolf K."/>
            <person name="Albersmeier A."/>
            <person name="Kutter Y."/>
            <person name="Ruckert C."/>
            <person name="Tauch A."/>
        </authorList>
    </citation>
    <scope>NUCLEOTIDE SEQUENCE [LARGE SCALE GENOMIC DNA]</scope>
    <source>
        <strain evidence="1">IBS B52218</strain>
    </source>
</reference>
<organism evidence="1 2">
    <name type="scientific">Corynebacterium singulare</name>
    <dbReference type="NCBI Taxonomy" id="161899"/>
    <lineage>
        <taxon>Bacteria</taxon>
        <taxon>Bacillati</taxon>
        <taxon>Actinomycetota</taxon>
        <taxon>Actinomycetes</taxon>
        <taxon>Mycobacteriales</taxon>
        <taxon>Corynebacteriaceae</taxon>
        <taxon>Corynebacterium</taxon>
    </lineage>
</organism>
<evidence type="ECO:0000313" key="1">
    <source>
        <dbReference type="EMBL" id="AJI78308.1"/>
    </source>
</evidence>
<dbReference type="Pfam" id="PF21853">
    <property type="entry name" value="DUF6912"/>
    <property type="match status" value="1"/>
</dbReference>
<protein>
    <submittedName>
        <fullName evidence="1">Uncharacterized protein</fullName>
    </submittedName>
</protein>
<gene>
    <name evidence="1" type="ORF">CSING_03805</name>
</gene>
<sequence>MSSDVRVFLPATFAMLAELEETGQLAARSGWGFMVTPALREFYTEGGDEEEIAYSAFLEASMASLRLLAIGDEEKFPHRRVVISVDVDESVVTPKPDMGEPVVALNPAVITKDNLQAIHVDIEESEAATAKAIEAIDSADLGDEDAELAVGDALDNFMAFYDPTELPFLVELL</sequence>
<dbReference type="KEGG" id="csx:CSING_03805"/>
<name>A0A0B6EU04_9CORY</name>
<dbReference type="OrthoDB" id="3214389at2"/>
<accession>A0A0B6EU04</accession>
<dbReference type="STRING" id="161899.CSING_03805"/>
<dbReference type="Proteomes" id="UP000031890">
    <property type="component" value="Chromosome"/>
</dbReference>
<proteinExistence type="predicted"/>
<dbReference type="HOGENOM" id="CLU_108513_0_0_11"/>
<dbReference type="AlphaFoldDB" id="A0A0B6EU04"/>
<dbReference type="EMBL" id="CP010827">
    <property type="protein sequence ID" value="AJI78308.1"/>
    <property type="molecule type" value="Genomic_DNA"/>
</dbReference>
<evidence type="ECO:0000313" key="2">
    <source>
        <dbReference type="Proteomes" id="UP000031890"/>
    </source>
</evidence>
<dbReference type="InterPro" id="IPR054206">
    <property type="entry name" value="DUF6912"/>
</dbReference>